<reference evidence="1" key="1">
    <citation type="submission" date="2021-11" db="EMBL/GenBank/DDBJ databases">
        <title>Description of novel Flavobacterium species.</title>
        <authorList>
            <person name="Saticioglu I.B."/>
            <person name="Ay H."/>
            <person name="Altun S."/>
            <person name="Duman M."/>
        </authorList>
    </citation>
    <scope>NUCLEOTIDE SEQUENCE</scope>
    <source>
        <strain evidence="1">F-30</strain>
    </source>
</reference>
<dbReference type="EMBL" id="JAJJMM010000001">
    <property type="protein sequence ID" value="MCC9065649.1"/>
    <property type="molecule type" value="Genomic_DNA"/>
</dbReference>
<proteinExistence type="predicted"/>
<dbReference type="EMBL" id="JAJJMM010000001">
    <property type="protein sequence ID" value="MCC9063518.1"/>
    <property type="molecule type" value="Genomic_DNA"/>
</dbReference>
<sequence>MRFFVLQIGSGFGLTARNASFFLDPYKSLSPQSCALICWDLEIEPFVKILINILQIVQGLSLDGTLCPMVETIGYVCKKL</sequence>
<gene>
    <name evidence="1" type="ORF">LNP81_11025</name>
    <name evidence="2" type="ORF">LNP81_21840</name>
</gene>
<name>A0ABS8MDM1_9FLAO</name>
<evidence type="ECO:0000313" key="3">
    <source>
        <dbReference type="Proteomes" id="UP001430679"/>
    </source>
</evidence>
<evidence type="ECO:0000313" key="2">
    <source>
        <dbReference type="EMBL" id="MCC9065649.1"/>
    </source>
</evidence>
<keyword evidence="3" id="KW-1185">Reference proteome</keyword>
<dbReference type="Proteomes" id="UP001430679">
    <property type="component" value="Unassembled WGS sequence"/>
</dbReference>
<evidence type="ECO:0000313" key="1">
    <source>
        <dbReference type="EMBL" id="MCC9063518.1"/>
    </source>
</evidence>
<comment type="caution">
    <text evidence="1">The sequence shown here is derived from an EMBL/GenBank/DDBJ whole genome shotgun (WGS) entry which is preliminary data.</text>
</comment>
<accession>A0ABS8MDM1</accession>
<dbReference type="RefSeq" id="WP_230035762.1">
    <property type="nucleotide sequence ID" value="NZ_JAJJMM010000001.1"/>
</dbReference>
<protein>
    <submittedName>
        <fullName evidence="1">Uncharacterized protein</fullName>
    </submittedName>
</protein>
<organism evidence="1 3">
    <name type="scientific">Flavobacterium piscisymbiosum</name>
    <dbReference type="NCBI Taxonomy" id="2893753"/>
    <lineage>
        <taxon>Bacteria</taxon>
        <taxon>Pseudomonadati</taxon>
        <taxon>Bacteroidota</taxon>
        <taxon>Flavobacteriia</taxon>
        <taxon>Flavobacteriales</taxon>
        <taxon>Flavobacteriaceae</taxon>
        <taxon>Flavobacterium</taxon>
    </lineage>
</organism>